<accession>A0ABY5AGJ0</accession>
<dbReference type="SUPFAM" id="SSF90123">
    <property type="entry name" value="ABC transporter transmembrane region"/>
    <property type="match status" value="1"/>
</dbReference>
<keyword evidence="2 7" id="KW-0812">Transmembrane</keyword>
<feature type="transmembrane region" description="Helical" evidence="7">
    <location>
        <begin position="248"/>
        <end position="273"/>
    </location>
</feature>
<dbReference type="Gene3D" id="1.20.1560.10">
    <property type="entry name" value="ABC transporter type 1, transmembrane domain"/>
    <property type="match status" value="1"/>
</dbReference>
<dbReference type="RefSeq" id="WP_252672659.1">
    <property type="nucleotide sequence ID" value="NZ_CP099547.1"/>
</dbReference>
<proteinExistence type="predicted"/>
<evidence type="ECO:0000256" key="2">
    <source>
        <dbReference type="ARBA" id="ARBA00022692"/>
    </source>
</evidence>
<evidence type="ECO:0000313" key="10">
    <source>
        <dbReference type="EMBL" id="USR78836.1"/>
    </source>
</evidence>
<gene>
    <name evidence="10" type="primary">cydC</name>
    <name evidence="10" type="ORF">NG665_05430</name>
</gene>
<dbReference type="Pfam" id="PF00005">
    <property type="entry name" value="ABC_tran"/>
    <property type="match status" value="1"/>
</dbReference>
<dbReference type="Proteomes" id="UP001056109">
    <property type="component" value="Chromosome"/>
</dbReference>
<reference evidence="10" key="1">
    <citation type="submission" date="2022-06" db="EMBL/GenBank/DDBJ databases">
        <title>Complete Genome Sequence of Arcanobacterium pinnipediorum strain DSM 28752 isolated from a harbour seal.</title>
        <authorList>
            <person name="Borowiak M."/>
            <person name="Kreitlow A."/>
            <person name="Alssahen M."/>
            <person name="Malorny B."/>
            <person name="Laemmler C."/>
            <person name="Prenger-Berninghoff E."/>
            <person name="Siebert U."/>
            <person name="Ploetz M."/>
            <person name="Abdulmawjood A."/>
        </authorList>
    </citation>
    <scope>NUCLEOTIDE SEQUENCE</scope>
    <source>
        <strain evidence="10">DSM 28752</strain>
    </source>
</reference>
<dbReference type="PANTHER" id="PTHR43394">
    <property type="entry name" value="ATP-DEPENDENT PERMEASE MDL1, MITOCHONDRIAL"/>
    <property type="match status" value="1"/>
</dbReference>
<dbReference type="NCBIfam" id="TIGR02868">
    <property type="entry name" value="CydC"/>
    <property type="match status" value="1"/>
</dbReference>
<evidence type="ECO:0000259" key="8">
    <source>
        <dbReference type="PROSITE" id="PS50893"/>
    </source>
</evidence>
<name>A0ABY5AGJ0_9ACTO</name>
<keyword evidence="3" id="KW-0547">Nucleotide-binding</keyword>
<dbReference type="Pfam" id="PF00664">
    <property type="entry name" value="ABC_membrane"/>
    <property type="match status" value="1"/>
</dbReference>
<organism evidence="10 11">
    <name type="scientific">Arcanobacterium pinnipediorum</name>
    <dbReference type="NCBI Taxonomy" id="1503041"/>
    <lineage>
        <taxon>Bacteria</taxon>
        <taxon>Bacillati</taxon>
        <taxon>Actinomycetota</taxon>
        <taxon>Actinomycetes</taxon>
        <taxon>Actinomycetales</taxon>
        <taxon>Actinomycetaceae</taxon>
        <taxon>Arcanobacterium</taxon>
    </lineage>
</organism>
<dbReference type="InterPro" id="IPR039421">
    <property type="entry name" value="Type_1_exporter"/>
</dbReference>
<dbReference type="PROSITE" id="PS50929">
    <property type="entry name" value="ABC_TM1F"/>
    <property type="match status" value="1"/>
</dbReference>
<feature type="transmembrane region" description="Helical" evidence="7">
    <location>
        <begin position="166"/>
        <end position="193"/>
    </location>
</feature>
<feature type="domain" description="ABC transporter" evidence="8">
    <location>
        <begin position="344"/>
        <end position="579"/>
    </location>
</feature>
<dbReference type="InterPro" id="IPR017871">
    <property type="entry name" value="ABC_transporter-like_CS"/>
</dbReference>
<dbReference type="InterPro" id="IPR011527">
    <property type="entry name" value="ABC1_TM_dom"/>
</dbReference>
<feature type="transmembrane region" description="Helical" evidence="7">
    <location>
        <begin position="135"/>
        <end position="160"/>
    </location>
</feature>
<dbReference type="SUPFAM" id="SSF52540">
    <property type="entry name" value="P-loop containing nucleoside triphosphate hydrolases"/>
    <property type="match status" value="1"/>
</dbReference>
<dbReference type="InterPro" id="IPR014223">
    <property type="entry name" value="ABC_CydC/D"/>
</dbReference>
<dbReference type="PROSITE" id="PS00211">
    <property type="entry name" value="ABC_TRANSPORTER_1"/>
    <property type="match status" value="1"/>
</dbReference>
<dbReference type="InterPro" id="IPR003593">
    <property type="entry name" value="AAA+_ATPase"/>
</dbReference>
<feature type="domain" description="ABC transmembrane type-1" evidence="9">
    <location>
        <begin position="29"/>
        <end position="311"/>
    </location>
</feature>
<evidence type="ECO:0000256" key="4">
    <source>
        <dbReference type="ARBA" id="ARBA00022840"/>
    </source>
</evidence>
<dbReference type="EMBL" id="CP099547">
    <property type="protein sequence ID" value="USR78836.1"/>
    <property type="molecule type" value="Genomic_DNA"/>
</dbReference>
<dbReference type="Gene3D" id="3.40.50.300">
    <property type="entry name" value="P-loop containing nucleotide triphosphate hydrolases"/>
    <property type="match status" value="1"/>
</dbReference>
<evidence type="ECO:0000256" key="7">
    <source>
        <dbReference type="SAM" id="Phobius"/>
    </source>
</evidence>
<evidence type="ECO:0000313" key="11">
    <source>
        <dbReference type="Proteomes" id="UP001056109"/>
    </source>
</evidence>
<dbReference type="InterPro" id="IPR027417">
    <property type="entry name" value="P-loop_NTPase"/>
</dbReference>
<dbReference type="SMART" id="SM00382">
    <property type="entry name" value="AAA"/>
    <property type="match status" value="1"/>
</dbReference>
<evidence type="ECO:0000256" key="3">
    <source>
        <dbReference type="ARBA" id="ARBA00022741"/>
    </source>
</evidence>
<evidence type="ECO:0000256" key="6">
    <source>
        <dbReference type="ARBA" id="ARBA00023136"/>
    </source>
</evidence>
<evidence type="ECO:0000259" key="9">
    <source>
        <dbReference type="PROSITE" id="PS50929"/>
    </source>
</evidence>
<keyword evidence="5 7" id="KW-1133">Transmembrane helix</keyword>
<sequence>MIHPFPREQRQALHRAVRLLDVDKKKFSWSVLAGSSAIGSTVGLGATAAWMIARAAQLPPVLDLSVASVGVRAFGVGKAIFRYLERIASHWVALHGMATLRTQLYRELANSSTDVVTSLKRGDVLTRTNADVDEIGLVVVQSLLPMAVATLVSILTLGILGFLSPLIALIVAIALFISGIIGPLLAMTGAALAEQGKITTRAQLNEQSLYLLEHAEQLRVSGLQSATESSRQATEEAIWKQRDAAARYTALASGLDVLALALAVVGAIIVGSWQVSAGSLSEINLVVCVLTPLSAFEATARMPQAFIQLTRSGTAAQRVMAIIDQASTSPAATQTPVIARKTPLLAHNMVAGWPGNKEVSAPLNLHIEPGTSLAIVGPSGIGKSTILHTLAGLIKPHTGSVTLAQHPVSEIARSTLSHHISFTAEDAHIFDTSILENLRVARADITPEQARDLLAQAGLSSWLADLPDGVDTELGADAVRVSGGERRRLLLARAFASPADILLIDEPGEHLDPETADLLLRDILSASNAQRSVVVVTHRLTPLDAADHVIVLGPDDTGRATIVDEGQHHELLARNRHYAWSLAQEG</sequence>
<dbReference type="InterPro" id="IPR036640">
    <property type="entry name" value="ABC1_TM_sf"/>
</dbReference>
<keyword evidence="6 7" id="KW-0472">Membrane</keyword>
<dbReference type="InterPro" id="IPR003439">
    <property type="entry name" value="ABC_transporter-like_ATP-bd"/>
</dbReference>
<dbReference type="PANTHER" id="PTHR43394:SF1">
    <property type="entry name" value="ATP-BINDING CASSETTE SUB-FAMILY B MEMBER 10, MITOCHONDRIAL"/>
    <property type="match status" value="1"/>
</dbReference>
<dbReference type="PROSITE" id="PS50893">
    <property type="entry name" value="ABC_TRANSPORTER_2"/>
    <property type="match status" value="1"/>
</dbReference>
<keyword evidence="4" id="KW-0067">ATP-binding</keyword>
<protein>
    <submittedName>
        <fullName evidence="10">Thiol reductant ABC exporter subunit CydC</fullName>
    </submittedName>
</protein>
<comment type="subcellular location">
    <subcellularLocation>
        <location evidence="1">Cell membrane</location>
        <topology evidence="1">Multi-pass membrane protein</topology>
    </subcellularLocation>
</comment>
<evidence type="ECO:0000256" key="1">
    <source>
        <dbReference type="ARBA" id="ARBA00004651"/>
    </source>
</evidence>
<evidence type="ECO:0000256" key="5">
    <source>
        <dbReference type="ARBA" id="ARBA00022989"/>
    </source>
</evidence>
<keyword evidence="11" id="KW-1185">Reference proteome</keyword>